<accession>A0A0A9FGJ2</accession>
<dbReference type="AlphaFoldDB" id="A0A0A9FGJ2"/>
<dbReference type="EMBL" id="GBRH01187537">
    <property type="protein sequence ID" value="JAE10359.1"/>
    <property type="molecule type" value="Transcribed_RNA"/>
</dbReference>
<proteinExistence type="predicted"/>
<reference evidence="1" key="1">
    <citation type="submission" date="2014-09" db="EMBL/GenBank/DDBJ databases">
        <authorList>
            <person name="Magalhaes I.L.F."/>
            <person name="Oliveira U."/>
            <person name="Santos F.R."/>
            <person name="Vidigal T.H.D.A."/>
            <person name="Brescovit A.D."/>
            <person name="Santos A.J."/>
        </authorList>
    </citation>
    <scope>NUCLEOTIDE SEQUENCE</scope>
    <source>
        <tissue evidence="1">Shoot tissue taken approximately 20 cm above the soil surface</tissue>
    </source>
</reference>
<sequence>MSTRLSSSAGRTWRSRHLSAFILPPVMEAWKALRPSLSTISATSGQCRSSALMASVEP</sequence>
<name>A0A0A9FGJ2_ARUDO</name>
<organism evidence="1">
    <name type="scientific">Arundo donax</name>
    <name type="common">Giant reed</name>
    <name type="synonym">Donax arundinaceus</name>
    <dbReference type="NCBI Taxonomy" id="35708"/>
    <lineage>
        <taxon>Eukaryota</taxon>
        <taxon>Viridiplantae</taxon>
        <taxon>Streptophyta</taxon>
        <taxon>Embryophyta</taxon>
        <taxon>Tracheophyta</taxon>
        <taxon>Spermatophyta</taxon>
        <taxon>Magnoliopsida</taxon>
        <taxon>Liliopsida</taxon>
        <taxon>Poales</taxon>
        <taxon>Poaceae</taxon>
        <taxon>PACMAD clade</taxon>
        <taxon>Arundinoideae</taxon>
        <taxon>Arundineae</taxon>
        <taxon>Arundo</taxon>
    </lineage>
</organism>
<reference evidence="1" key="2">
    <citation type="journal article" date="2015" name="Data Brief">
        <title>Shoot transcriptome of the giant reed, Arundo donax.</title>
        <authorList>
            <person name="Barrero R.A."/>
            <person name="Guerrero F.D."/>
            <person name="Moolhuijzen P."/>
            <person name="Goolsby J.A."/>
            <person name="Tidwell J."/>
            <person name="Bellgard S.E."/>
            <person name="Bellgard M.I."/>
        </authorList>
    </citation>
    <scope>NUCLEOTIDE SEQUENCE</scope>
    <source>
        <tissue evidence="1">Shoot tissue taken approximately 20 cm above the soil surface</tissue>
    </source>
</reference>
<protein>
    <submittedName>
        <fullName evidence="1">Uncharacterized protein</fullName>
    </submittedName>
</protein>
<evidence type="ECO:0000313" key="1">
    <source>
        <dbReference type="EMBL" id="JAE10359.1"/>
    </source>
</evidence>